<proteinExistence type="predicted"/>
<dbReference type="Pfam" id="PF11667">
    <property type="entry name" value="DUF3267"/>
    <property type="match status" value="1"/>
</dbReference>
<dbReference type="InterPro" id="IPR021683">
    <property type="entry name" value="DUF3267"/>
</dbReference>
<dbReference type="OrthoDB" id="222560at2157"/>
<dbReference type="AlphaFoldDB" id="A0A8J7Y5B5"/>
<reference evidence="2 3" key="1">
    <citation type="submission" date="2021-06" db="EMBL/GenBank/DDBJ databases">
        <title>New haloarchaea isolates fom saline soil.</title>
        <authorList>
            <person name="Duran-Viseras A."/>
            <person name="Sanchez-Porro C.S."/>
            <person name="Ventosa A."/>
        </authorList>
    </citation>
    <scope>NUCLEOTIDE SEQUENCE [LARGE SCALE GENOMIC DNA]</scope>
    <source>
        <strain evidence="2 3">JCM 183640</strain>
    </source>
</reference>
<organism evidence="2 3">
    <name type="scientific">Haloarcula limicola</name>
    <dbReference type="NCBI Taxonomy" id="1429915"/>
    <lineage>
        <taxon>Archaea</taxon>
        <taxon>Methanobacteriati</taxon>
        <taxon>Methanobacteriota</taxon>
        <taxon>Stenosarchaea group</taxon>
        <taxon>Halobacteria</taxon>
        <taxon>Halobacteriales</taxon>
        <taxon>Haloarculaceae</taxon>
        <taxon>Haloarcula</taxon>
    </lineage>
</organism>
<comment type="caution">
    <text evidence="2">The sequence shown here is derived from an EMBL/GenBank/DDBJ whole genome shotgun (WGS) entry which is preliminary data.</text>
</comment>
<keyword evidence="1" id="KW-0472">Membrane</keyword>
<dbReference type="Proteomes" id="UP000766550">
    <property type="component" value="Unassembled WGS sequence"/>
</dbReference>
<keyword evidence="3" id="KW-1185">Reference proteome</keyword>
<feature type="transmembrane region" description="Helical" evidence="1">
    <location>
        <begin position="163"/>
        <end position="185"/>
    </location>
</feature>
<name>A0A8J7Y5B5_9EURY</name>
<evidence type="ECO:0000313" key="3">
    <source>
        <dbReference type="Proteomes" id="UP000766550"/>
    </source>
</evidence>
<evidence type="ECO:0000313" key="2">
    <source>
        <dbReference type="EMBL" id="MBV0924800.1"/>
    </source>
</evidence>
<dbReference type="RefSeq" id="WP_162317657.1">
    <property type="nucleotide sequence ID" value="NZ_JAHQXF010000002.1"/>
</dbReference>
<keyword evidence="1" id="KW-1133">Transmembrane helix</keyword>
<feature type="transmembrane region" description="Helical" evidence="1">
    <location>
        <begin position="75"/>
        <end position="96"/>
    </location>
</feature>
<feature type="transmembrane region" description="Helical" evidence="1">
    <location>
        <begin position="30"/>
        <end position="55"/>
    </location>
</feature>
<gene>
    <name evidence="2" type="ORF">KTS45_11385</name>
</gene>
<protein>
    <submittedName>
        <fullName evidence="2">DUF3267 domain-containing protein</fullName>
    </submittedName>
</protein>
<feature type="transmembrane region" description="Helical" evidence="1">
    <location>
        <begin position="138"/>
        <end position="157"/>
    </location>
</feature>
<accession>A0A8J7Y5B5</accession>
<evidence type="ECO:0000256" key="1">
    <source>
        <dbReference type="SAM" id="Phobius"/>
    </source>
</evidence>
<sequence>MPSSEFDPADTLRPATPDGYQEPRSFRYPFVVLLGLVLVIVPVSALLFGSLLWYAQGSALEAVFAFEETATSISLTVSSGAVLLASVGAVGLVTILHELVHGLVYRYFDYTVSYGVAPQLGAFYAAAFHQYQARNHNIVVGIAPLVVLTLIFCPLLFVPQPVVAVAACIALVFNTAGAAGDVYLVTRLLRLPAGSLLYDSDIRHSYIYYPES</sequence>
<dbReference type="EMBL" id="JAHQXF010000002">
    <property type="protein sequence ID" value="MBV0924800.1"/>
    <property type="molecule type" value="Genomic_DNA"/>
</dbReference>
<keyword evidence="1" id="KW-0812">Transmembrane</keyword>